<name>A0A6N4SV29_CYTH3</name>
<evidence type="ECO:0000313" key="1">
    <source>
        <dbReference type="EMBL" id="ABG60176.1"/>
    </source>
</evidence>
<gene>
    <name evidence="1" type="ordered locus">CHU_2934</name>
</gene>
<protein>
    <submittedName>
        <fullName evidence="1">Uncharacterized protein</fullName>
    </submittedName>
</protein>
<organism evidence="1 2">
    <name type="scientific">Cytophaga hutchinsonii (strain ATCC 33406 / DSM 1761 / CIP 103989 / NBRC 15051 / NCIMB 9469 / D465)</name>
    <dbReference type="NCBI Taxonomy" id="269798"/>
    <lineage>
        <taxon>Bacteria</taxon>
        <taxon>Pseudomonadati</taxon>
        <taxon>Bacteroidota</taxon>
        <taxon>Cytophagia</taxon>
        <taxon>Cytophagales</taxon>
        <taxon>Cytophagaceae</taxon>
        <taxon>Cytophaga</taxon>
    </lineage>
</organism>
<dbReference type="EMBL" id="CP000383">
    <property type="protein sequence ID" value="ABG60176.1"/>
    <property type="molecule type" value="Genomic_DNA"/>
</dbReference>
<evidence type="ECO:0000313" key="2">
    <source>
        <dbReference type="Proteomes" id="UP000001822"/>
    </source>
</evidence>
<accession>A0A6N4SV29</accession>
<proteinExistence type="predicted"/>
<dbReference type="KEGG" id="chu:CHU_2934"/>
<reference evidence="1 2" key="1">
    <citation type="journal article" date="2007" name="Appl. Environ. Microbiol.">
        <title>Genome sequence of the cellulolytic gliding bacterium Cytophaga hutchinsonii.</title>
        <authorList>
            <person name="Xie G."/>
            <person name="Bruce D.C."/>
            <person name="Challacombe J.F."/>
            <person name="Chertkov O."/>
            <person name="Detter J.C."/>
            <person name="Gilna P."/>
            <person name="Han C.S."/>
            <person name="Lucas S."/>
            <person name="Misra M."/>
            <person name="Myers G.L."/>
            <person name="Richardson P."/>
            <person name="Tapia R."/>
            <person name="Thayer N."/>
            <person name="Thompson L.S."/>
            <person name="Brettin T.S."/>
            <person name="Henrissat B."/>
            <person name="Wilson D.B."/>
            <person name="McBride M.J."/>
        </authorList>
    </citation>
    <scope>NUCLEOTIDE SEQUENCE [LARGE SCALE GENOMIC DNA]</scope>
    <source>
        <strain evidence="2">ATCC 33406 / DSM 1761 / CIP 103989 / NBRC 15051 / NCIMB 9469 / D465</strain>
    </source>
</reference>
<dbReference type="Proteomes" id="UP000001822">
    <property type="component" value="Chromosome"/>
</dbReference>
<dbReference type="AlphaFoldDB" id="A0A6N4SV29"/>
<keyword evidence="2" id="KW-1185">Reference proteome</keyword>
<sequence length="125" mass="14412">MFITSLIISIATLSYIFFKTMQIELPTNLKLFKMPPSAEVMLFLISEEMKINRLVEAGFDAAYTCDLSTLILSLAGFEYRPDSLYDGYTELLDKHCEKVSPMDEEEWKDALLDMYMQIKIETGNE</sequence>